<evidence type="ECO:0000256" key="1">
    <source>
        <dbReference type="SAM" id="Coils"/>
    </source>
</evidence>
<proteinExistence type="predicted"/>
<keyword evidence="1" id="KW-0175">Coiled coil</keyword>
<comment type="caution">
    <text evidence="2">The sequence shown here is derived from an EMBL/GenBank/DDBJ whole genome shotgun (WGS) entry which is preliminary data.</text>
</comment>
<organism evidence="2 3">
    <name type="scientific">Patella caerulea</name>
    <name type="common">Rayed Mediterranean limpet</name>
    <dbReference type="NCBI Taxonomy" id="87958"/>
    <lineage>
        <taxon>Eukaryota</taxon>
        <taxon>Metazoa</taxon>
        <taxon>Spiralia</taxon>
        <taxon>Lophotrochozoa</taxon>
        <taxon>Mollusca</taxon>
        <taxon>Gastropoda</taxon>
        <taxon>Patellogastropoda</taxon>
        <taxon>Patelloidea</taxon>
        <taxon>Patellidae</taxon>
        <taxon>Patella</taxon>
    </lineage>
</organism>
<keyword evidence="3" id="KW-1185">Reference proteome</keyword>
<sequence>MKKRLEFITLTSSAMKQKHKKKVLKLQSKINYQNLHKIKYLNQEINRRKLSNQKKDNKIKQLKLQLSETALAKELTKTKQKLKNVTRNYKRSINVNRSQSFSQAACSSKEDKEWLNLQEDLKVKNATIIDLENKILCLEEKIESSNSENNLQKEGKMYSSEMRMFVYDAVVNHVPTKNVPILIKKFAKRSGITMDKVPHRNMVEMMTTELGVISDFQTAEILIEIKT</sequence>
<name>A0AAN8JUJ5_PATCE</name>
<dbReference type="AlphaFoldDB" id="A0AAN8JUJ5"/>
<reference evidence="2 3" key="1">
    <citation type="submission" date="2024-01" db="EMBL/GenBank/DDBJ databases">
        <title>The genome of the rayed Mediterranean limpet Patella caerulea (Linnaeus, 1758).</title>
        <authorList>
            <person name="Anh-Thu Weber A."/>
            <person name="Halstead-Nussloch G."/>
        </authorList>
    </citation>
    <scope>NUCLEOTIDE SEQUENCE [LARGE SCALE GENOMIC DNA]</scope>
    <source>
        <strain evidence="2">AATW-2023a</strain>
        <tissue evidence="2">Whole specimen</tissue>
    </source>
</reference>
<dbReference type="Proteomes" id="UP001347796">
    <property type="component" value="Unassembled WGS sequence"/>
</dbReference>
<evidence type="ECO:0000313" key="2">
    <source>
        <dbReference type="EMBL" id="KAK6185672.1"/>
    </source>
</evidence>
<feature type="coiled-coil region" evidence="1">
    <location>
        <begin position="121"/>
        <end position="148"/>
    </location>
</feature>
<protein>
    <submittedName>
        <fullName evidence="2">Uncharacterized protein</fullName>
    </submittedName>
</protein>
<gene>
    <name evidence="2" type="ORF">SNE40_007853</name>
</gene>
<accession>A0AAN8JUJ5</accession>
<dbReference type="EMBL" id="JAZGQO010000006">
    <property type="protein sequence ID" value="KAK6185672.1"/>
    <property type="molecule type" value="Genomic_DNA"/>
</dbReference>
<evidence type="ECO:0000313" key="3">
    <source>
        <dbReference type="Proteomes" id="UP001347796"/>
    </source>
</evidence>